<protein>
    <submittedName>
        <fullName evidence="2">Uncharacterized protein</fullName>
    </submittedName>
</protein>
<keyword evidence="1" id="KW-1133">Transmembrane helix</keyword>
<name>A0A8S5M5Z9_9CAUD</name>
<keyword evidence="1" id="KW-0812">Transmembrane</keyword>
<feature type="transmembrane region" description="Helical" evidence="1">
    <location>
        <begin position="12"/>
        <end position="34"/>
    </location>
</feature>
<evidence type="ECO:0000313" key="2">
    <source>
        <dbReference type="EMBL" id="DAD77576.1"/>
    </source>
</evidence>
<feature type="transmembrane region" description="Helical" evidence="1">
    <location>
        <begin position="54"/>
        <end position="75"/>
    </location>
</feature>
<organism evidence="2">
    <name type="scientific">Siphoviridae sp. ctDwe1</name>
    <dbReference type="NCBI Taxonomy" id="2826200"/>
    <lineage>
        <taxon>Viruses</taxon>
        <taxon>Duplodnaviria</taxon>
        <taxon>Heunggongvirae</taxon>
        <taxon>Uroviricota</taxon>
        <taxon>Caudoviricetes</taxon>
    </lineage>
</organism>
<accession>A0A8S5M5Z9</accession>
<dbReference type="EMBL" id="BK014827">
    <property type="protein sequence ID" value="DAD77576.1"/>
    <property type="molecule type" value="Genomic_DNA"/>
</dbReference>
<reference evidence="2" key="1">
    <citation type="journal article" date="2021" name="Proc. Natl. Acad. Sci. U.S.A.">
        <title>A Catalog of Tens of Thousands of Viruses from Human Metagenomes Reveals Hidden Associations with Chronic Diseases.</title>
        <authorList>
            <person name="Tisza M.J."/>
            <person name="Buck C.B."/>
        </authorList>
    </citation>
    <scope>NUCLEOTIDE SEQUENCE</scope>
    <source>
        <strain evidence="2">CtDwe1</strain>
    </source>
</reference>
<keyword evidence="1" id="KW-0472">Membrane</keyword>
<sequence length="184" mass="21462">MSSDFIRKLDCFLRKIMIKSTIIIATIVSIIFFFVNNKALITFAEYLEKGNDSINTMASIFTGIYFSLFTLMLSLPAFSRIKQLGKKNYHSLLKILLFGLLWSILYSLWQIVLAFSNNEFLLIINYLLMLGFILSVLQCTLYFSIILSQDLMNSYEAGDEVSRDIQTIKRMLEEMERKEEIKRK</sequence>
<proteinExistence type="predicted"/>
<feature type="transmembrane region" description="Helical" evidence="1">
    <location>
        <begin position="95"/>
        <end position="115"/>
    </location>
</feature>
<evidence type="ECO:0000256" key="1">
    <source>
        <dbReference type="SAM" id="Phobius"/>
    </source>
</evidence>
<feature type="transmembrane region" description="Helical" evidence="1">
    <location>
        <begin position="121"/>
        <end position="145"/>
    </location>
</feature>